<dbReference type="InterPro" id="IPR051320">
    <property type="entry name" value="Viral_Replic_Matur_Polypro"/>
</dbReference>
<proteinExistence type="predicted"/>
<protein>
    <submittedName>
        <fullName evidence="2">Aste57867_2014 protein</fullName>
    </submittedName>
</protein>
<dbReference type="InterPro" id="IPR043128">
    <property type="entry name" value="Rev_trsase/Diguanyl_cyclase"/>
</dbReference>
<gene>
    <name evidence="2" type="primary">Aste57867_2014</name>
    <name evidence="1" type="ORF">As57867_002012</name>
    <name evidence="2" type="ORF">ASTE57867_2014</name>
</gene>
<reference evidence="2 3" key="1">
    <citation type="submission" date="2019-03" db="EMBL/GenBank/DDBJ databases">
        <authorList>
            <person name="Gaulin E."/>
            <person name="Dumas B."/>
        </authorList>
    </citation>
    <scope>NUCLEOTIDE SEQUENCE [LARGE SCALE GENOMIC DNA]</scope>
    <source>
        <strain evidence="2">CBS 568.67</strain>
    </source>
</reference>
<sequence length="271" mass="29770">MFAKQLYNGLLAWLDLLGYRRTRDGLLGVLADVLEVCATKGLKLHPKKCQFYVTVAKRCGRIICGSGVKHDPARVEALQQLPPPVAGADLQQHQRASTAVDLHVEQVFTAAGGKRNKQAAAAVLLADIEWTDEHAACLEKTKQVLGHVVELCHPDPEQRLCVFADASENHWGSVITQVPTDQLLRSLDAQDHQKPCTLPAPTACSIGTLGSLVSPRLATNTCWWSNVTPARWSVVPQVTINNVYRRDSHSMGYIIATPALDRSKWQRGSSR</sequence>
<dbReference type="SUPFAM" id="SSF56672">
    <property type="entry name" value="DNA/RNA polymerases"/>
    <property type="match status" value="1"/>
</dbReference>
<dbReference type="EMBL" id="VJMH01000200">
    <property type="protein sequence ID" value="KAF0717913.1"/>
    <property type="molecule type" value="Genomic_DNA"/>
</dbReference>
<dbReference type="Proteomes" id="UP000332933">
    <property type="component" value="Unassembled WGS sequence"/>
</dbReference>
<evidence type="ECO:0000313" key="1">
    <source>
        <dbReference type="EMBL" id="KAF0717913.1"/>
    </source>
</evidence>
<reference evidence="1" key="2">
    <citation type="submission" date="2019-06" db="EMBL/GenBank/DDBJ databases">
        <title>Genomics analysis of Aphanomyces spp. identifies a new class of oomycete effector associated with host adaptation.</title>
        <authorList>
            <person name="Gaulin E."/>
        </authorList>
    </citation>
    <scope>NUCLEOTIDE SEQUENCE</scope>
    <source>
        <strain evidence="1">CBS 578.67</strain>
    </source>
</reference>
<accession>A0A485K7M2</accession>
<dbReference type="AlphaFoldDB" id="A0A485K7M2"/>
<dbReference type="EMBL" id="CAADRA010000200">
    <property type="protein sequence ID" value="VFT79218.1"/>
    <property type="molecule type" value="Genomic_DNA"/>
</dbReference>
<evidence type="ECO:0000313" key="2">
    <source>
        <dbReference type="EMBL" id="VFT79218.1"/>
    </source>
</evidence>
<organism evidence="2 3">
    <name type="scientific">Aphanomyces stellatus</name>
    <dbReference type="NCBI Taxonomy" id="120398"/>
    <lineage>
        <taxon>Eukaryota</taxon>
        <taxon>Sar</taxon>
        <taxon>Stramenopiles</taxon>
        <taxon>Oomycota</taxon>
        <taxon>Saprolegniomycetes</taxon>
        <taxon>Saprolegniales</taxon>
        <taxon>Verrucalvaceae</taxon>
        <taxon>Aphanomyces</taxon>
    </lineage>
</organism>
<keyword evidence="3" id="KW-1185">Reference proteome</keyword>
<name>A0A485K7M2_9STRA</name>
<dbReference type="InterPro" id="IPR043502">
    <property type="entry name" value="DNA/RNA_pol_sf"/>
</dbReference>
<dbReference type="Gene3D" id="3.30.70.270">
    <property type="match status" value="1"/>
</dbReference>
<dbReference type="OrthoDB" id="117615at2759"/>
<dbReference type="PANTHER" id="PTHR33064">
    <property type="entry name" value="POL PROTEIN"/>
    <property type="match status" value="1"/>
</dbReference>
<dbReference type="PANTHER" id="PTHR33064:SF37">
    <property type="entry name" value="RIBONUCLEASE H"/>
    <property type="match status" value="1"/>
</dbReference>
<evidence type="ECO:0000313" key="3">
    <source>
        <dbReference type="Proteomes" id="UP000332933"/>
    </source>
</evidence>